<keyword evidence="3" id="KW-1185">Reference proteome</keyword>
<protein>
    <recommendedName>
        <fullName evidence="4">DUF3102 domain-containing protein</fullName>
    </recommendedName>
</protein>
<name>B1ZUB1_OPITP</name>
<feature type="region of interest" description="Disordered" evidence="1">
    <location>
        <begin position="140"/>
        <end position="171"/>
    </location>
</feature>
<dbReference type="STRING" id="452637.Oter_3396"/>
<evidence type="ECO:0008006" key="4">
    <source>
        <dbReference type="Google" id="ProtNLM"/>
    </source>
</evidence>
<evidence type="ECO:0000313" key="2">
    <source>
        <dbReference type="EMBL" id="ACB76673.1"/>
    </source>
</evidence>
<reference evidence="2 3" key="1">
    <citation type="journal article" date="2011" name="J. Bacteriol.">
        <title>Genome sequence of the verrucomicrobium Opitutus terrae PB90-1, an abundant inhabitant of rice paddy soil ecosystems.</title>
        <authorList>
            <person name="van Passel M.W."/>
            <person name="Kant R."/>
            <person name="Palva A."/>
            <person name="Copeland A."/>
            <person name="Lucas S."/>
            <person name="Lapidus A."/>
            <person name="Glavina del Rio T."/>
            <person name="Pitluck S."/>
            <person name="Goltsman E."/>
            <person name="Clum A."/>
            <person name="Sun H."/>
            <person name="Schmutz J."/>
            <person name="Larimer F.W."/>
            <person name="Land M.L."/>
            <person name="Hauser L."/>
            <person name="Kyrpides N."/>
            <person name="Mikhailova N."/>
            <person name="Richardson P.P."/>
            <person name="Janssen P.H."/>
            <person name="de Vos W.M."/>
            <person name="Smidt H."/>
        </authorList>
    </citation>
    <scope>NUCLEOTIDE SEQUENCE [LARGE SCALE GENOMIC DNA]</scope>
    <source>
        <strain evidence="3">DSM 11246 / JCM 15787 / PB90-1</strain>
    </source>
</reference>
<proteinExistence type="predicted"/>
<dbReference type="HOGENOM" id="CLU_1218760_0_0_0"/>
<feature type="compositionally biased region" description="Gly residues" evidence="1">
    <location>
        <begin position="143"/>
        <end position="156"/>
    </location>
</feature>
<evidence type="ECO:0000313" key="3">
    <source>
        <dbReference type="Proteomes" id="UP000007013"/>
    </source>
</evidence>
<organism evidence="2 3">
    <name type="scientific">Opitutus terrae (strain DSM 11246 / JCM 15787 / PB90-1)</name>
    <dbReference type="NCBI Taxonomy" id="452637"/>
    <lineage>
        <taxon>Bacteria</taxon>
        <taxon>Pseudomonadati</taxon>
        <taxon>Verrucomicrobiota</taxon>
        <taxon>Opitutia</taxon>
        <taxon>Opitutales</taxon>
        <taxon>Opitutaceae</taxon>
        <taxon>Opitutus</taxon>
    </lineage>
</organism>
<dbReference type="RefSeq" id="WP_012376202.1">
    <property type="nucleotide sequence ID" value="NC_010571.1"/>
</dbReference>
<dbReference type="AlphaFoldDB" id="B1ZUB1"/>
<sequence length="227" mass="24611">MKNLPAIRDLDARVQRILHQHTTIMTSAAQMAAAAVIAGLELKALKKECGHGNWEEFFASALQQHGLKLRTAQNYMALADGLKSKALKTQPDAFLKLLDSAPSELSKADQQKLTKAVGKVTDGKALSELYQDFGIVKKPQGSGAKGGNTRGKGGTDTGDDADAPAPKPEDAGWHEITKLLNNLLVEHLEPDNHFWNQCTEARRRELHGNLVDACEAVGATLKKENRA</sequence>
<dbReference type="KEGG" id="ote:Oter_3396"/>
<gene>
    <name evidence="2" type="ordered locus">Oter_3396</name>
</gene>
<dbReference type="eggNOG" id="ENOG502ZI5G">
    <property type="taxonomic scope" value="Bacteria"/>
</dbReference>
<dbReference type="EMBL" id="CP001032">
    <property type="protein sequence ID" value="ACB76673.1"/>
    <property type="molecule type" value="Genomic_DNA"/>
</dbReference>
<dbReference type="Proteomes" id="UP000007013">
    <property type="component" value="Chromosome"/>
</dbReference>
<accession>B1ZUB1</accession>
<evidence type="ECO:0000256" key="1">
    <source>
        <dbReference type="SAM" id="MobiDB-lite"/>
    </source>
</evidence>